<gene>
    <name evidence="10" type="primary">fluC</name>
    <name evidence="10" type="synonym">crcB</name>
    <name evidence="11" type="ORF">GCM10025881_21470</name>
</gene>
<evidence type="ECO:0000256" key="2">
    <source>
        <dbReference type="ARBA" id="ARBA00022475"/>
    </source>
</evidence>
<keyword evidence="10" id="KW-0406">Ion transport</keyword>
<evidence type="ECO:0000256" key="5">
    <source>
        <dbReference type="ARBA" id="ARBA00023136"/>
    </source>
</evidence>
<comment type="subcellular location">
    <subcellularLocation>
        <location evidence="1 10">Cell membrane</location>
        <topology evidence="1 10">Multi-pass membrane protein</topology>
    </subcellularLocation>
</comment>
<keyword evidence="10" id="KW-0479">Metal-binding</keyword>
<feature type="transmembrane region" description="Helical" evidence="10">
    <location>
        <begin position="29"/>
        <end position="51"/>
    </location>
</feature>
<dbReference type="EMBL" id="BSVB01000001">
    <property type="protein sequence ID" value="GMA95323.1"/>
    <property type="molecule type" value="Genomic_DNA"/>
</dbReference>
<evidence type="ECO:0000256" key="1">
    <source>
        <dbReference type="ARBA" id="ARBA00004651"/>
    </source>
</evidence>
<keyword evidence="6 10" id="KW-0407">Ion channel</keyword>
<evidence type="ECO:0000256" key="3">
    <source>
        <dbReference type="ARBA" id="ARBA00022692"/>
    </source>
</evidence>
<reference evidence="12" key="1">
    <citation type="journal article" date="2019" name="Int. J. Syst. Evol. Microbiol.">
        <title>The Global Catalogue of Microorganisms (GCM) 10K type strain sequencing project: providing services to taxonomists for standard genome sequencing and annotation.</title>
        <authorList>
            <consortium name="The Broad Institute Genomics Platform"/>
            <consortium name="The Broad Institute Genome Sequencing Center for Infectious Disease"/>
            <person name="Wu L."/>
            <person name="Ma J."/>
        </authorList>
    </citation>
    <scope>NUCLEOTIDE SEQUENCE [LARGE SCALE GENOMIC DNA]</scope>
    <source>
        <strain evidence="12">NBRC 108894</strain>
    </source>
</reference>
<evidence type="ECO:0000256" key="7">
    <source>
        <dbReference type="ARBA" id="ARBA00035120"/>
    </source>
</evidence>
<evidence type="ECO:0000256" key="8">
    <source>
        <dbReference type="ARBA" id="ARBA00035585"/>
    </source>
</evidence>
<organism evidence="11 12">
    <name type="scientific">Pseudolysinimonas kribbensis</name>
    <dbReference type="NCBI Taxonomy" id="433641"/>
    <lineage>
        <taxon>Bacteria</taxon>
        <taxon>Bacillati</taxon>
        <taxon>Actinomycetota</taxon>
        <taxon>Actinomycetes</taxon>
        <taxon>Micrococcales</taxon>
        <taxon>Microbacteriaceae</taxon>
        <taxon>Pseudolysinimonas</taxon>
    </lineage>
</organism>
<feature type="binding site" evidence="10">
    <location>
        <position position="74"/>
    </location>
    <ligand>
        <name>Na(+)</name>
        <dbReference type="ChEBI" id="CHEBI:29101"/>
        <note>structural</note>
    </ligand>
</feature>
<evidence type="ECO:0000313" key="12">
    <source>
        <dbReference type="Proteomes" id="UP001157034"/>
    </source>
</evidence>
<dbReference type="InterPro" id="IPR003691">
    <property type="entry name" value="FluC"/>
</dbReference>
<name>A0ABQ6K3X1_9MICO</name>
<dbReference type="Proteomes" id="UP001157034">
    <property type="component" value="Unassembled WGS sequence"/>
</dbReference>
<keyword evidence="3 10" id="KW-0812">Transmembrane</keyword>
<dbReference type="PANTHER" id="PTHR28259:SF1">
    <property type="entry name" value="FLUORIDE EXPORT PROTEIN 1-RELATED"/>
    <property type="match status" value="1"/>
</dbReference>
<sequence>MPILAVLLGGIIGTGLRLGLDALIPHGDAQFPLSTLVINIVGSFLLALLVARIWPIAATWLKAGLGTGLLGSFTTFSAFAVSLVTLTRSGAGWLAVVYLVLSVALGLAAAFLGLRFGRRPEPIEADE</sequence>
<dbReference type="PANTHER" id="PTHR28259">
    <property type="entry name" value="FLUORIDE EXPORT PROTEIN 1-RELATED"/>
    <property type="match status" value="1"/>
</dbReference>
<feature type="transmembrane region" description="Helical" evidence="10">
    <location>
        <begin position="63"/>
        <end position="86"/>
    </location>
</feature>
<proteinExistence type="inferred from homology"/>
<feature type="binding site" evidence="10">
    <location>
        <position position="71"/>
    </location>
    <ligand>
        <name>Na(+)</name>
        <dbReference type="ChEBI" id="CHEBI:29101"/>
        <note>structural</note>
    </ligand>
</feature>
<comment type="activity regulation">
    <text evidence="10">Na(+) is not transported, but it plays an essential structural role and its presence is essential for fluoride channel function.</text>
</comment>
<comment type="catalytic activity">
    <reaction evidence="8">
        <text>fluoride(in) = fluoride(out)</text>
        <dbReference type="Rhea" id="RHEA:76159"/>
        <dbReference type="ChEBI" id="CHEBI:17051"/>
    </reaction>
    <physiologicalReaction direction="left-to-right" evidence="8">
        <dbReference type="Rhea" id="RHEA:76160"/>
    </physiologicalReaction>
</comment>
<evidence type="ECO:0000313" key="11">
    <source>
        <dbReference type="EMBL" id="GMA95323.1"/>
    </source>
</evidence>
<keyword evidence="10" id="KW-0915">Sodium</keyword>
<keyword evidence="2 10" id="KW-1003">Cell membrane</keyword>
<evidence type="ECO:0000256" key="4">
    <source>
        <dbReference type="ARBA" id="ARBA00022989"/>
    </source>
</evidence>
<dbReference type="RefSeq" id="WP_284254100.1">
    <property type="nucleotide sequence ID" value="NZ_BAAAQO010000002.1"/>
</dbReference>
<feature type="transmembrane region" description="Helical" evidence="10">
    <location>
        <begin position="92"/>
        <end position="114"/>
    </location>
</feature>
<keyword evidence="12" id="KW-1185">Reference proteome</keyword>
<accession>A0ABQ6K3X1</accession>
<evidence type="ECO:0000256" key="10">
    <source>
        <dbReference type="HAMAP-Rule" id="MF_00454"/>
    </source>
</evidence>
<dbReference type="HAMAP" id="MF_00454">
    <property type="entry name" value="FluC"/>
    <property type="match status" value="1"/>
</dbReference>
<evidence type="ECO:0000256" key="6">
    <source>
        <dbReference type="ARBA" id="ARBA00023303"/>
    </source>
</evidence>
<keyword evidence="10" id="KW-0813">Transport</keyword>
<protein>
    <recommendedName>
        <fullName evidence="10">Fluoride-specific ion channel FluC</fullName>
    </recommendedName>
</protein>
<keyword evidence="4 10" id="KW-1133">Transmembrane helix</keyword>
<dbReference type="Pfam" id="PF02537">
    <property type="entry name" value="CRCB"/>
    <property type="match status" value="1"/>
</dbReference>
<keyword evidence="5 10" id="KW-0472">Membrane</keyword>
<comment type="similarity">
    <text evidence="7 10">Belongs to the fluoride channel Fluc/FEX (TC 1.A.43) family.</text>
</comment>
<comment type="caution">
    <text evidence="11">The sequence shown here is derived from an EMBL/GenBank/DDBJ whole genome shotgun (WGS) entry which is preliminary data.</text>
</comment>
<comment type="function">
    <text evidence="9 10">Fluoride-specific ion channel. Important for reducing fluoride concentration in the cell, thus reducing its toxicity.</text>
</comment>
<evidence type="ECO:0000256" key="9">
    <source>
        <dbReference type="ARBA" id="ARBA00049940"/>
    </source>
</evidence>